<keyword evidence="2" id="KW-1185">Reference proteome</keyword>
<comment type="caution">
    <text evidence="1">The sequence shown here is derived from an EMBL/GenBank/DDBJ whole genome shotgun (WGS) entry which is preliminary data.</text>
</comment>
<sequence length="128" mass="14608">MSRASECPRFFSRHLAEGFEADVVRLIEQQLSVLERTGQIEPTHHLMPTKRLFQRESLVSAAYKPVVASFLKDPLGRVPHEIDGASDQIKEELESAARWTTSQRLAQVEKLIAEATRDLVMEDLHDRI</sequence>
<gene>
    <name evidence="1" type="ORF">BMF94_1106</name>
</gene>
<proteinExistence type="predicted"/>
<reference evidence="1 2" key="1">
    <citation type="journal article" date="2018" name="Front. Microbiol.">
        <title>Prospects for Fungal Bioremediation of Acidic Radioactive Waste Sites: Characterization and Genome Sequence of Rhodotorula taiwanensis MD1149.</title>
        <authorList>
            <person name="Tkavc R."/>
            <person name="Matrosova V.Y."/>
            <person name="Grichenko O.E."/>
            <person name="Gostincar C."/>
            <person name="Volpe R.P."/>
            <person name="Klimenkova P."/>
            <person name="Gaidamakova E.K."/>
            <person name="Zhou C.E."/>
            <person name="Stewart B.J."/>
            <person name="Lyman M.G."/>
            <person name="Malfatti S.A."/>
            <person name="Rubinfeld B."/>
            <person name="Courtot M."/>
            <person name="Singh J."/>
            <person name="Dalgard C.L."/>
            <person name="Hamilton T."/>
            <person name="Frey K.G."/>
            <person name="Gunde-Cimerman N."/>
            <person name="Dugan L."/>
            <person name="Daly M.J."/>
        </authorList>
    </citation>
    <scope>NUCLEOTIDE SEQUENCE [LARGE SCALE GENOMIC DNA]</scope>
    <source>
        <strain evidence="1 2">MD1149</strain>
    </source>
</reference>
<organism evidence="1 2">
    <name type="scientific">Rhodotorula taiwanensis</name>
    <dbReference type="NCBI Taxonomy" id="741276"/>
    <lineage>
        <taxon>Eukaryota</taxon>
        <taxon>Fungi</taxon>
        <taxon>Dikarya</taxon>
        <taxon>Basidiomycota</taxon>
        <taxon>Pucciniomycotina</taxon>
        <taxon>Microbotryomycetes</taxon>
        <taxon>Sporidiobolales</taxon>
        <taxon>Sporidiobolaceae</taxon>
        <taxon>Rhodotorula</taxon>
    </lineage>
</organism>
<dbReference type="Proteomes" id="UP000237144">
    <property type="component" value="Unassembled WGS sequence"/>
</dbReference>
<dbReference type="AlphaFoldDB" id="A0A2S5BGC4"/>
<accession>A0A2S5BGC4</accession>
<protein>
    <submittedName>
        <fullName evidence="1">Uncharacterized protein</fullName>
    </submittedName>
</protein>
<evidence type="ECO:0000313" key="1">
    <source>
        <dbReference type="EMBL" id="POY75793.1"/>
    </source>
</evidence>
<name>A0A2S5BGC4_9BASI</name>
<dbReference type="EMBL" id="PJQD01000011">
    <property type="protein sequence ID" value="POY75793.1"/>
    <property type="molecule type" value="Genomic_DNA"/>
</dbReference>
<evidence type="ECO:0000313" key="2">
    <source>
        <dbReference type="Proteomes" id="UP000237144"/>
    </source>
</evidence>